<evidence type="ECO:0000313" key="2">
    <source>
        <dbReference type="EMBL" id="UUY46066.1"/>
    </source>
</evidence>
<accession>A0ABY5PQ08</accession>
<dbReference type="SUPFAM" id="SSF143212">
    <property type="entry name" value="Rv2632c-like"/>
    <property type="match status" value="1"/>
</dbReference>
<organism evidence="2 3">
    <name type="scientific">Streptomyces yangpuensis</name>
    <dbReference type="NCBI Taxonomy" id="1648182"/>
    <lineage>
        <taxon>Bacteria</taxon>
        <taxon>Bacillati</taxon>
        <taxon>Actinomycetota</taxon>
        <taxon>Actinomycetes</taxon>
        <taxon>Kitasatosporales</taxon>
        <taxon>Streptomycetaceae</taxon>
        <taxon>Streptomyces</taxon>
    </lineage>
</organism>
<protein>
    <submittedName>
        <fullName evidence="2">DUF1876 domain-containing protein</fullName>
    </submittedName>
</protein>
<reference evidence="2" key="1">
    <citation type="submission" date="2022-08" db="EMBL/GenBank/DDBJ databases">
        <authorList>
            <person name="Tian L."/>
        </authorList>
    </citation>
    <scope>NUCLEOTIDE SEQUENCE</scope>
    <source>
        <strain evidence="2">CM253</strain>
    </source>
</reference>
<dbReference type="RefSeq" id="WP_257854615.1">
    <property type="nucleotide sequence ID" value="NZ_CP102514.1"/>
</dbReference>
<evidence type="ECO:0000313" key="3">
    <source>
        <dbReference type="Proteomes" id="UP001057738"/>
    </source>
</evidence>
<name>A0ABY5PQ08_9ACTN</name>
<dbReference type="Proteomes" id="UP001057738">
    <property type="component" value="Chromosome"/>
</dbReference>
<sequence>MSHTTEWKTRVYLFEEDGTTKVRVELDTGSNRLTGHGTARCNPTDKDVPEIGDELAAARALEDLAHQLKRIAHRDIVGSGAPPQADSLKPYGGWMDGAAVR</sequence>
<dbReference type="GeneID" id="95572187"/>
<keyword evidence="3" id="KW-1185">Reference proteome</keyword>
<dbReference type="InterPro" id="IPR038070">
    <property type="entry name" value="Rv2632c-like_sf"/>
</dbReference>
<dbReference type="Gene3D" id="3.30.160.240">
    <property type="entry name" value="Rv1738"/>
    <property type="match status" value="1"/>
</dbReference>
<gene>
    <name evidence="2" type="ORF">NRK68_01880</name>
</gene>
<evidence type="ECO:0000256" key="1">
    <source>
        <dbReference type="SAM" id="MobiDB-lite"/>
    </source>
</evidence>
<dbReference type="InterPro" id="IPR015057">
    <property type="entry name" value="Rv2632c-like"/>
</dbReference>
<dbReference type="EMBL" id="CP102514">
    <property type="protein sequence ID" value="UUY46066.1"/>
    <property type="molecule type" value="Genomic_DNA"/>
</dbReference>
<dbReference type="Pfam" id="PF08962">
    <property type="entry name" value="Rv2632c-like"/>
    <property type="match status" value="1"/>
</dbReference>
<proteinExistence type="predicted"/>
<feature type="region of interest" description="Disordered" evidence="1">
    <location>
        <begin position="77"/>
        <end position="101"/>
    </location>
</feature>